<evidence type="ECO:0000259" key="4">
    <source>
        <dbReference type="PROSITE" id="PS50166"/>
    </source>
</evidence>
<dbReference type="PROSITE" id="PS50166">
    <property type="entry name" value="IMPORTIN_B_NT"/>
    <property type="match status" value="1"/>
</dbReference>
<evidence type="ECO:0000256" key="3">
    <source>
        <dbReference type="ARBA" id="ARBA00023242"/>
    </source>
</evidence>
<evidence type="ECO:0000256" key="1">
    <source>
        <dbReference type="ARBA" id="ARBA00004123"/>
    </source>
</evidence>
<dbReference type="Proteomes" id="UP001642483">
    <property type="component" value="Unassembled WGS sequence"/>
</dbReference>
<dbReference type="PANTHER" id="PTHR10997">
    <property type="entry name" value="IMPORTIN-7, 8, 11"/>
    <property type="match status" value="1"/>
</dbReference>
<dbReference type="SMART" id="SM00913">
    <property type="entry name" value="IBN_N"/>
    <property type="match status" value="1"/>
</dbReference>
<protein>
    <recommendedName>
        <fullName evidence="4">Importin N-terminal domain-containing protein</fullName>
    </recommendedName>
</protein>
<keyword evidence="2" id="KW-0813">Transport</keyword>
<reference evidence="5 6" key="1">
    <citation type="submission" date="2024-02" db="EMBL/GenBank/DDBJ databases">
        <authorList>
            <person name="Daric V."/>
            <person name="Darras S."/>
        </authorList>
    </citation>
    <scope>NUCLEOTIDE SEQUENCE [LARGE SCALE GENOMIC DNA]</scope>
</reference>
<gene>
    <name evidence="5" type="ORF">CVLEPA_LOCUS4717</name>
</gene>
<sequence length="221" mass="25297">MDDLEQLVTTLRSAASQQSADIKPAVQALTDNEDKFGFHFALLKVALSSGLNLETHVRWLAVLYLKNGIERHWRMHGPSPLTEEEKNSIRNEILSSFDEEVNQIALQFAVIVSKIARYDYPKNWPHLLHILLTAIESMQVLSTKQRDNTVLLTFRYVVKELSTKRLPNDRKLFSQISCSSYPCIFATYDRFHKTVVEMLSSSTGDSNTLLHAIEKLLHILK</sequence>
<dbReference type="EMBL" id="CAWYQH010000013">
    <property type="protein sequence ID" value="CAK8675096.1"/>
    <property type="molecule type" value="Genomic_DNA"/>
</dbReference>
<comment type="caution">
    <text evidence="5">The sequence shown here is derived from an EMBL/GenBank/DDBJ whole genome shotgun (WGS) entry which is preliminary data.</text>
</comment>
<dbReference type="PANTHER" id="PTHR10997:SF7">
    <property type="entry name" value="IMPORTIN-11"/>
    <property type="match status" value="1"/>
</dbReference>
<evidence type="ECO:0000256" key="2">
    <source>
        <dbReference type="ARBA" id="ARBA00022448"/>
    </source>
</evidence>
<keyword evidence="6" id="KW-1185">Reference proteome</keyword>
<dbReference type="InterPro" id="IPR016024">
    <property type="entry name" value="ARM-type_fold"/>
</dbReference>
<dbReference type="Gene3D" id="1.25.10.10">
    <property type="entry name" value="Leucine-rich Repeat Variant"/>
    <property type="match status" value="1"/>
</dbReference>
<comment type="subcellular location">
    <subcellularLocation>
        <location evidence="1">Nucleus</location>
    </subcellularLocation>
</comment>
<evidence type="ECO:0000313" key="6">
    <source>
        <dbReference type="Proteomes" id="UP001642483"/>
    </source>
</evidence>
<feature type="domain" description="Importin N-terminal" evidence="4">
    <location>
        <begin position="25"/>
        <end position="99"/>
    </location>
</feature>
<dbReference type="Pfam" id="PF03810">
    <property type="entry name" value="IBN_N"/>
    <property type="match status" value="1"/>
</dbReference>
<dbReference type="InterPro" id="IPR001494">
    <property type="entry name" value="Importin-beta_N"/>
</dbReference>
<dbReference type="SUPFAM" id="SSF48371">
    <property type="entry name" value="ARM repeat"/>
    <property type="match status" value="1"/>
</dbReference>
<name>A0ABP0F8J2_CLALP</name>
<organism evidence="5 6">
    <name type="scientific">Clavelina lepadiformis</name>
    <name type="common">Light-bulb sea squirt</name>
    <name type="synonym">Ascidia lepadiformis</name>
    <dbReference type="NCBI Taxonomy" id="159417"/>
    <lineage>
        <taxon>Eukaryota</taxon>
        <taxon>Metazoa</taxon>
        <taxon>Chordata</taxon>
        <taxon>Tunicata</taxon>
        <taxon>Ascidiacea</taxon>
        <taxon>Aplousobranchia</taxon>
        <taxon>Clavelinidae</taxon>
        <taxon>Clavelina</taxon>
    </lineage>
</organism>
<accession>A0ABP0F8J2</accession>
<evidence type="ECO:0000313" key="5">
    <source>
        <dbReference type="EMBL" id="CAK8675096.1"/>
    </source>
</evidence>
<dbReference type="InterPro" id="IPR011989">
    <property type="entry name" value="ARM-like"/>
</dbReference>
<proteinExistence type="predicted"/>
<keyword evidence="3" id="KW-0539">Nucleus</keyword>